<reference evidence="3 4" key="1">
    <citation type="submission" date="2024-09" db="EMBL/GenBank/DDBJ databases">
        <authorList>
            <person name="Sun Q."/>
            <person name="Mori K."/>
        </authorList>
    </citation>
    <scope>NUCLEOTIDE SEQUENCE [LARGE SCALE GENOMIC DNA]</scope>
    <source>
        <strain evidence="3 4">CGMCC 1.12926</strain>
    </source>
</reference>
<evidence type="ECO:0000313" key="3">
    <source>
        <dbReference type="EMBL" id="MFC0080051.1"/>
    </source>
</evidence>
<dbReference type="RefSeq" id="WP_379682958.1">
    <property type="nucleotide sequence ID" value="NZ_JBHLYW010000029.1"/>
</dbReference>
<accession>A0ABV6BZK4</accession>
<keyword evidence="1" id="KW-1133">Transmembrane helix</keyword>
<evidence type="ECO:0000313" key="4">
    <source>
        <dbReference type="Proteomes" id="UP001589734"/>
    </source>
</evidence>
<feature type="transmembrane region" description="Helical" evidence="1">
    <location>
        <begin position="78"/>
        <end position="97"/>
    </location>
</feature>
<dbReference type="Pfam" id="PF13239">
    <property type="entry name" value="2TM"/>
    <property type="match status" value="1"/>
</dbReference>
<proteinExistence type="predicted"/>
<evidence type="ECO:0000256" key="1">
    <source>
        <dbReference type="SAM" id="Phobius"/>
    </source>
</evidence>
<dbReference type="EMBL" id="JBHLYW010000029">
    <property type="protein sequence ID" value="MFC0080051.1"/>
    <property type="molecule type" value="Genomic_DNA"/>
</dbReference>
<evidence type="ECO:0000259" key="2">
    <source>
        <dbReference type="Pfam" id="PF13239"/>
    </source>
</evidence>
<keyword evidence="1" id="KW-0812">Transmembrane</keyword>
<sequence>MGEFRNRMYQNYRSEFGSDEKFDIAYKKVKRLKGFYSHLRVYIIVNFIIIVASVNSDFFTRSIYETSLFDWRTYSTAFYWGIGLLFHAFSVFGRDWFFTQDWEQKKIQEYMSKEQAKADKWE</sequence>
<keyword evidence="4" id="KW-1185">Reference proteome</keyword>
<feature type="domain" description="2TM" evidence="2">
    <location>
        <begin position="25"/>
        <end position="111"/>
    </location>
</feature>
<keyword evidence="1" id="KW-0472">Membrane</keyword>
<dbReference type="InterPro" id="IPR025698">
    <property type="entry name" value="2TM_dom"/>
</dbReference>
<comment type="caution">
    <text evidence="3">The sequence shown here is derived from an EMBL/GenBank/DDBJ whole genome shotgun (WGS) entry which is preliminary data.</text>
</comment>
<name>A0ABV6BZK4_9FLAO</name>
<protein>
    <submittedName>
        <fullName evidence="3">2TM domain-containing protein</fullName>
    </submittedName>
</protein>
<feature type="transmembrane region" description="Helical" evidence="1">
    <location>
        <begin position="39"/>
        <end position="58"/>
    </location>
</feature>
<dbReference type="Proteomes" id="UP001589734">
    <property type="component" value="Unassembled WGS sequence"/>
</dbReference>
<gene>
    <name evidence="3" type="ORF">ACFFLS_23610</name>
</gene>
<organism evidence="3 4">
    <name type="scientific">Flavobacterium procerum</name>
    <dbReference type="NCBI Taxonomy" id="1455569"/>
    <lineage>
        <taxon>Bacteria</taxon>
        <taxon>Pseudomonadati</taxon>
        <taxon>Bacteroidota</taxon>
        <taxon>Flavobacteriia</taxon>
        <taxon>Flavobacteriales</taxon>
        <taxon>Flavobacteriaceae</taxon>
        <taxon>Flavobacterium</taxon>
    </lineage>
</organism>